<organism evidence="2 3">
    <name type="scientific">Recurvomyces mirabilis</name>
    <dbReference type="NCBI Taxonomy" id="574656"/>
    <lineage>
        <taxon>Eukaryota</taxon>
        <taxon>Fungi</taxon>
        <taxon>Dikarya</taxon>
        <taxon>Ascomycota</taxon>
        <taxon>Pezizomycotina</taxon>
        <taxon>Dothideomycetes</taxon>
        <taxon>Dothideomycetidae</taxon>
        <taxon>Mycosphaerellales</taxon>
        <taxon>Teratosphaeriaceae</taxon>
        <taxon>Recurvomyces</taxon>
    </lineage>
</organism>
<reference evidence="2" key="1">
    <citation type="submission" date="2023-07" db="EMBL/GenBank/DDBJ databases">
        <title>Black Yeasts Isolated from many extreme environments.</title>
        <authorList>
            <person name="Coleine C."/>
            <person name="Stajich J.E."/>
            <person name="Selbmann L."/>
        </authorList>
    </citation>
    <scope>NUCLEOTIDE SEQUENCE</scope>
    <source>
        <strain evidence="2">CCFEE 5485</strain>
    </source>
</reference>
<accession>A0AAE1BZN6</accession>
<proteinExistence type="predicted"/>
<name>A0AAE1BZN6_9PEZI</name>
<dbReference type="AlphaFoldDB" id="A0AAE1BZN6"/>
<evidence type="ECO:0000313" key="2">
    <source>
        <dbReference type="EMBL" id="KAK3673374.1"/>
    </source>
</evidence>
<sequence length="71" mass="8084">MGPFRMGIPYQRLSGYETFQGLNPPEWAGRGYAIMDVDARGAQKSEGDIHFWGQQEAEDIYDTVEWLSKQG</sequence>
<dbReference type="SUPFAM" id="SSF53474">
    <property type="entry name" value="alpha/beta-Hydrolases"/>
    <property type="match status" value="1"/>
</dbReference>
<dbReference type="InterPro" id="IPR029058">
    <property type="entry name" value="AB_hydrolase_fold"/>
</dbReference>
<dbReference type="Gene3D" id="3.40.50.1820">
    <property type="entry name" value="alpha/beta hydrolase"/>
    <property type="match status" value="1"/>
</dbReference>
<feature type="domain" description="Xaa-Pro dipeptidyl-peptidase-like" evidence="1">
    <location>
        <begin position="9"/>
        <end position="70"/>
    </location>
</feature>
<evidence type="ECO:0000259" key="1">
    <source>
        <dbReference type="Pfam" id="PF02129"/>
    </source>
</evidence>
<dbReference type="GO" id="GO:0016787">
    <property type="term" value="F:hydrolase activity"/>
    <property type="evidence" value="ECO:0007669"/>
    <property type="project" value="InterPro"/>
</dbReference>
<comment type="caution">
    <text evidence="2">The sequence shown here is derived from an EMBL/GenBank/DDBJ whole genome shotgun (WGS) entry which is preliminary data.</text>
</comment>
<protein>
    <recommendedName>
        <fullName evidence="1">Xaa-Pro dipeptidyl-peptidase-like domain-containing protein</fullName>
    </recommendedName>
</protein>
<dbReference type="EMBL" id="JAUTXT010000025">
    <property type="protein sequence ID" value="KAK3673374.1"/>
    <property type="molecule type" value="Genomic_DNA"/>
</dbReference>
<keyword evidence="3" id="KW-1185">Reference proteome</keyword>
<gene>
    <name evidence="2" type="ORF">LTR78_006607</name>
</gene>
<dbReference type="Proteomes" id="UP001274830">
    <property type="component" value="Unassembled WGS sequence"/>
</dbReference>
<dbReference type="InterPro" id="IPR000383">
    <property type="entry name" value="Xaa-Pro-like_dom"/>
</dbReference>
<dbReference type="Pfam" id="PF02129">
    <property type="entry name" value="Peptidase_S15"/>
    <property type="match status" value="1"/>
</dbReference>
<evidence type="ECO:0000313" key="3">
    <source>
        <dbReference type="Proteomes" id="UP001274830"/>
    </source>
</evidence>